<evidence type="ECO:0000256" key="2">
    <source>
        <dbReference type="SAM" id="Phobius"/>
    </source>
</evidence>
<organism evidence="4 5">
    <name type="scientific">Qipengyuania atrilutea</name>
    <dbReference type="NCBI Taxonomy" id="2744473"/>
    <lineage>
        <taxon>Bacteria</taxon>
        <taxon>Pseudomonadati</taxon>
        <taxon>Pseudomonadota</taxon>
        <taxon>Alphaproteobacteria</taxon>
        <taxon>Sphingomonadales</taxon>
        <taxon>Erythrobacteraceae</taxon>
        <taxon>Qipengyuania</taxon>
    </lineage>
</organism>
<feature type="transmembrane region" description="Helical" evidence="2">
    <location>
        <begin position="14"/>
        <end position="35"/>
    </location>
</feature>
<evidence type="ECO:0000259" key="3">
    <source>
        <dbReference type="Pfam" id="PF07589"/>
    </source>
</evidence>
<gene>
    <name evidence="4" type="ORF">HUV48_01215</name>
</gene>
<reference evidence="4 5" key="1">
    <citation type="submission" date="2020-06" db="EMBL/GenBank/DDBJ databases">
        <title>Altererythrobacter sp. HHU K3-1.</title>
        <authorList>
            <person name="Zhang D."/>
            <person name="Xue H."/>
        </authorList>
    </citation>
    <scope>NUCLEOTIDE SEQUENCE [LARGE SCALE GENOMIC DNA]</scope>
    <source>
        <strain evidence="4 5">HHU K3-1</strain>
    </source>
</reference>
<keyword evidence="5" id="KW-1185">Reference proteome</keyword>
<keyword evidence="2" id="KW-0472">Membrane</keyword>
<dbReference type="EMBL" id="JABWGV010000001">
    <property type="protein sequence ID" value="NVD43635.1"/>
    <property type="molecule type" value="Genomic_DNA"/>
</dbReference>
<comment type="caution">
    <text evidence="4">The sequence shown here is derived from an EMBL/GenBank/DDBJ whole genome shotgun (WGS) entry which is preliminary data.</text>
</comment>
<dbReference type="Proteomes" id="UP000561438">
    <property type="component" value="Unassembled WGS sequence"/>
</dbReference>
<evidence type="ECO:0000313" key="5">
    <source>
        <dbReference type="Proteomes" id="UP000561438"/>
    </source>
</evidence>
<name>A0A850H3I7_9SPHN</name>
<feature type="region of interest" description="Disordered" evidence="1">
    <location>
        <begin position="154"/>
        <end position="220"/>
    </location>
</feature>
<evidence type="ECO:0000313" key="4">
    <source>
        <dbReference type="EMBL" id="NVD43635.1"/>
    </source>
</evidence>
<dbReference type="RefSeq" id="WP_217906647.1">
    <property type="nucleotide sequence ID" value="NZ_JABWGV010000001.1"/>
</dbReference>
<proteinExistence type="predicted"/>
<evidence type="ECO:0000256" key="1">
    <source>
        <dbReference type="SAM" id="MobiDB-lite"/>
    </source>
</evidence>
<dbReference type="Pfam" id="PF07589">
    <property type="entry name" value="PEP-CTERM"/>
    <property type="match status" value="1"/>
</dbReference>
<protein>
    <submittedName>
        <fullName evidence="4">PEPxxWA-CTERM sorting domain-containing protein</fullName>
    </submittedName>
</protein>
<keyword evidence="2" id="KW-1133">Transmembrane helix</keyword>
<sequence length="258" mass="25487">METLGATLQDNRKAIYGGVAAVALLAAAYLAFTMFNNDGSWWNSSDRYTAADGSGEDDGSIFDRASNALNSFIGRSPGERNEAALVAGKGKGKGRRAPREGLTRQPRERALGKVFDTPAAQDRVIPGEDTAVDDALIPPEALLSQAPAAAPIGSTPLASGPISGPPVTGGGGGGFFPGIGGGGGGGSPGGPGGPGGNPGGNPPPAGGGGGGTPPPVPAVPEPATWATLLLGMAATGAMMRRRPRIAFAPVNSVRETIG</sequence>
<feature type="compositionally biased region" description="Gly residues" evidence="1">
    <location>
        <begin position="167"/>
        <end position="199"/>
    </location>
</feature>
<dbReference type="NCBIfam" id="NF035944">
    <property type="entry name" value="PEPxxWA-CTERM"/>
    <property type="match status" value="1"/>
</dbReference>
<dbReference type="NCBIfam" id="TIGR02595">
    <property type="entry name" value="PEP_CTERM"/>
    <property type="match status" value="1"/>
</dbReference>
<keyword evidence="2" id="KW-0812">Transmembrane</keyword>
<accession>A0A850H3I7</accession>
<feature type="domain" description="Ice-binding protein C-terminal" evidence="3">
    <location>
        <begin position="218"/>
        <end position="242"/>
    </location>
</feature>
<dbReference type="InterPro" id="IPR013424">
    <property type="entry name" value="Ice-binding_C"/>
</dbReference>
<dbReference type="AlphaFoldDB" id="A0A850H3I7"/>